<keyword evidence="11" id="KW-1185">Reference proteome</keyword>
<evidence type="ECO:0000256" key="3">
    <source>
        <dbReference type="ARBA" id="ARBA00022475"/>
    </source>
</evidence>
<dbReference type="PANTHER" id="PTHR30353:SF0">
    <property type="entry name" value="TRANSMEMBRANE PROTEIN"/>
    <property type="match status" value="1"/>
</dbReference>
<dbReference type="RefSeq" id="WP_209887009.1">
    <property type="nucleotide sequence ID" value="NZ_BAAAJV010000011.1"/>
</dbReference>
<evidence type="ECO:0000256" key="2">
    <source>
        <dbReference type="ARBA" id="ARBA00010792"/>
    </source>
</evidence>
<keyword evidence="6 7" id="KW-0472">Membrane</keyword>
<evidence type="ECO:0000256" key="5">
    <source>
        <dbReference type="ARBA" id="ARBA00022989"/>
    </source>
</evidence>
<evidence type="ECO:0000313" key="11">
    <source>
        <dbReference type="Proteomes" id="UP000698222"/>
    </source>
</evidence>
<accession>A0ABS4YFQ3</accession>
<feature type="domain" description="VTT" evidence="9">
    <location>
        <begin position="38"/>
        <end position="157"/>
    </location>
</feature>
<feature type="transmembrane region" description="Helical" evidence="7">
    <location>
        <begin position="16"/>
        <end position="34"/>
    </location>
</feature>
<gene>
    <name evidence="10" type="ORF">JOF44_000506</name>
</gene>
<evidence type="ECO:0000256" key="6">
    <source>
        <dbReference type="ARBA" id="ARBA00023136"/>
    </source>
</evidence>
<feature type="compositionally biased region" description="Basic and acidic residues" evidence="8">
    <location>
        <begin position="199"/>
        <end position="209"/>
    </location>
</feature>
<evidence type="ECO:0000313" key="10">
    <source>
        <dbReference type="EMBL" id="MBP2407603.1"/>
    </source>
</evidence>
<feature type="transmembrane region" description="Helical" evidence="7">
    <location>
        <begin position="138"/>
        <end position="163"/>
    </location>
</feature>
<dbReference type="InterPro" id="IPR032818">
    <property type="entry name" value="DedA-like"/>
</dbReference>
<reference evidence="10 11" key="1">
    <citation type="submission" date="2021-03" db="EMBL/GenBank/DDBJ databases">
        <title>Sequencing the genomes of 1000 actinobacteria strains.</title>
        <authorList>
            <person name="Klenk H.-P."/>
        </authorList>
    </citation>
    <scope>NUCLEOTIDE SEQUENCE [LARGE SCALE GENOMIC DNA]</scope>
    <source>
        <strain evidence="10 11">DSM 14564</strain>
    </source>
</reference>
<organism evidence="10 11">
    <name type="scientific">Brachybacterium fresconis</name>
    <dbReference type="NCBI Taxonomy" id="173363"/>
    <lineage>
        <taxon>Bacteria</taxon>
        <taxon>Bacillati</taxon>
        <taxon>Actinomycetota</taxon>
        <taxon>Actinomycetes</taxon>
        <taxon>Micrococcales</taxon>
        <taxon>Dermabacteraceae</taxon>
        <taxon>Brachybacterium</taxon>
    </lineage>
</organism>
<comment type="subcellular location">
    <subcellularLocation>
        <location evidence="1 7">Cell membrane</location>
        <topology evidence="1 7">Multi-pass membrane protein</topology>
    </subcellularLocation>
</comment>
<evidence type="ECO:0000256" key="7">
    <source>
        <dbReference type="RuleBase" id="RU367016"/>
    </source>
</evidence>
<protein>
    <submittedName>
        <fullName evidence="10">Membrane protein DedA with SNARE-associated domain</fullName>
    </submittedName>
</protein>
<evidence type="ECO:0000256" key="4">
    <source>
        <dbReference type="ARBA" id="ARBA00022692"/>
    </source>
</evidence>
<keyword evidence="3 7" id="KW-1003">Cell membrane</keyword>
<comment type="caution">
    <text evidence="7">Lacks conserved residue(s) required for the propagation of feature annotation.</text>
</comment>
<evidence type="ECO:0000259" key="9">
    <source>
        <dbReference type="Pfam" id="PF09335"/>
    </source>
</evidence>
<feature type="region of interest" description="Disordered" evidence="8">
    <location>
        <begin position="199"/>
        <end position="220"/>
    </location>
</feature>
<sequence length="220" mass="23028">MDAVLQLAETLLASPWLYLLVIVLTLVDGVLPVVPAETVVLTTAAYAVTGQPDALPLLAAAWLGAVAGDVTAHHIGRGAGPLARWARRRRAIGSLLGWAEKELMARGGMLIISARFIPGGRTATTVASGVIGYPRRRFVLFAAIAAAAWALYYVGIGMLGGLAFRDQPLIGVALGIGMALAVGGTIEAVRALRRRRRRGADVSRPRPAERVACPVPARGA</sequence>
<evidence type="ECO:0000256" key="1">
    <source>
        <dbReference type="ARBA" id="ARBA00004651"/>
    </source>
</evidence>
<comment type="similarity">
    <text evidence="2 7">Belongs to the DedA family.</text>
</comment>
<dbReference type="PANTHER" id="PTHR30353">
    <property type="entry name" value="INNER MEMBRANE PROTEIN DEDA-RELATED"/>
    <property type="match status" value="1"/>
</dbReference>
<evidence type="ECO:0000256" key="8">
    <source>
        <dbReference type="SAM" id="MobiDB-lite"/>
    </source>
</evidence>
<comment type="caution">
    <text evidence="10">The sequence shown here is derived from an EMBL/GenBank/DDBJ whole genome shotgun (WGS) entry which is preliminary data.</text>
</comment>
<dbReference type="InterPro" id="IPR032816">
    <property type="entry name" value="VTT_dom"/>
</dbReference>
<proteinExistence type="inferred from homology"/>
<name>A0ABS4YFQ3_9MICO</name>
<dbReference type="Proteomes" id="UP000698222">
    <property type="component" value="Unassembled WGS sequence"/>
</dbReference>
<keyword evidence="4 7" id="KW-0812">Transmembrane</keyword>
<keyword evidence="5 7" id="KW-1133">Transmembrane helix</keyword>
<dbReference type="Pfam" id="PF09335">
    <property type="entry name" value="VTT_dom"/>
    <property type="match status" value="1"/>
</dbReference>
<dbReference type="EMBL" id="JAGIOC010000001">
    <property type="protein sequence ID" value="MBP2407603.1"/>
    <property type="molecule type" value="Genomic_DNA"/>
</dbReference>
<feature type="transmembrane region" description="Helical" evidence="7">
    <location>
        <begin position="169"/>
        <end position="189"/>
    </location>
</feature>